<dbReference type="KEGG" id="toy:FO059_02000"/>
<dbReference type="RefSeq" id="WP_143905922.1">
    <property type="nucleotide sequence ID" value="NZ_CP041765.1"/>
</dbReference>
<dbReference type="Proteomes" id="UP000317344">
    <property type="component" value="Chromosome"/>
</dbReference>
<reference evidence="1 2" key="2">
    <citation type="submission" date="2019-07" db="EMBL/GenBank/DDBJ databases">
        <authorList>
            <person name="Huang Y."/>
        </authorList>
    </citation>
    <scope>NUCLEOTIDE SEQUENCE [LARGE SCALE GENOMIC DNA]</scope>
    <source>
        <strain evidence="1 2">HY188</strain>
    </source>
</reference>
<protein>
    <submittedName>
        <fullName evidence="1">Uncharacterized protein</fullName>
    </submittedName>
</protein>
<dbReference type="AlphaFoldDB" id="A0A516WZV3"/>
<reference evidence="1 2" key="1">
    <citation type="submission" date="2019-07" db="EMBL/GenBank/DDBJ databases">
        <title>Tomitella cavernea sp. nov., an actinomycete isolated from soil.</title>
        <authorList>
            <person name="Cheng J."/>
        </authorList>
    </citation>
    <scope>NUCLEOTIDE SEQUENCE [LARGE SCALE GENOMIC DNA]</scope>
    <source>
        <strain evidence="1 2">HY188</strain>
    </source>
</reference>
<evidence type="ECO:0000313" key="2">
    <source>
        <dbReference type="Proteomes" id="UP000317344"/>
    </source>
</evidence>
<keyword evidence="2" id="KW-1185">Reference proteome</keyword>
<dbReference type="EMBL" id="CP041765">
    <property type="protein sequence ID" value="QDQ96342.1"/>
    <property type="molecule type" value="Genomic_DNA"/>
</dbReference>
<organism evidence="1 2">
    <name type="scientific">Tomitella fengzijianii</name>
    <dbReference type="NCBI Taxonomy" id="2597660"/>
    <lineage>
        <taxon>Bacteria</taxon>
        <taxon>Bacillati</taxon>
        <taxon>Actinomycetota</taxon>
        <taxon>Actinomycetes</taxon>
        <taxon>Mycobacteriales</taxon>
        <taxon>Tomitella</taxon>
    </lineage>
</organism>
<evidence type="ECO:0000313" key="1">
    <source>
        <dbReference type="EMBL" id="QDQ96342.1"/>
    </source>
</evidence>
<dbReference type="OrthoDB" id="4396369at2"/>
<gene>
    <name evidence="1" type="ORF">FO059_02000</name>
</gene>
<name>A0A516WZV3_9ACTN</name>
<sequence length="300" mass="32927">MARTVFPYRRPDQQCADPSAWLVTAAGRTYEGPIALPGWDYNTDLAIARDVRIDLSKLREQSGLPTDAALLLAVVWESSGSHQRSRCFREKLPGLDGIANLQVDAHLRGEDLGGTLTLRTAIVLAEQVSTPEPFTAHLPGSELWSEEFRIVLEDDAPLFPVAMVDFAVTTFPLGTPWSVSVGSNPDSAAMGSLMLYINESIDAVAHAFRNAGDPTTADAVLLSAAHADVTRVLIEHALSIEELDSSIDYPEGSIGRMLQGVMHRIFPDEDYKSIRRRRDSQPAMFADEVHDAVRVFSEVR</sequence>
<accession>A0A516WZV3</accession>
<proteinExistence type="predicted"/>